<feature type="chain" id="PRO_5012737433" evidence="4">
    <location>
        <begin position="25"/>
        <end position="346"/>
    </location>
</feature>
<dbReference type="PANTHER" id="PTHR33376:SF5">
    <property type="entry name" value="EXTRACYTOPLASMIC SOLUTE RECEPTOR PROTEIN"/>
    <property type="match status" value="1"/>
</dbReference>
<keyword evidence="2 4" id="KW-0732">Signal</keyword>
<sequence>MKFSTIKKQSILATLLLASTAINAAEVDGPEVNWSLSMWGNPRALSAGIEAISDRVEEATGGNFKINVFYGGQLSGARENLDGLQLNAFEGAAICNFYHPGKNPAWMVFSLPFLPLGDPAIDKVVRSRMFEHPAIVADMERWNALPYLSGLLPQYEILGKGDAPTELSDWSGMRVRAGGGLGSAMEVLGAVKQTLPAGETSTAFQRGAVDAAAFPFTYAHVSFGIADEADWFTGNLAPGTSECGWVLNKTAYEALPEQYQTLLMDLRDMGMDVEQAAYATQDEKNMPVFRETMTEITYSDEQLAEFRKIAGQPVWDAWIAANADKFDAQGVFDAVFQYAEDAKASQ</sequence>
<evidence type="ECO:0000256" key="4">
    <source>
        <dbReference type="SAM" id="SignalP"/>
    </source>
</evidence>
<dbReference type="InterPro" id="IPR018389">
    <property type="entry name" value="DctP_fam"/>
</dbReference>
<dbReference type="Proteomes" id="UP000220836">
    <property type="component" value="Unassembled WGS sequence"/>
</dbReference>
<dbReference type="AlphaFoldDB" id="A0A238K0L6"/>
<evidence type="ECO:0000313" key="5">
    <source>
        <dbReference type="EMBL" id="SMX35506.1"/>
    </source>
</evidence>
<evidence type="ECO:0000313" key="6">
    <source>
        <dbReference type="Proteomes" id="UP000220836"/>
    </source>
</evidence>
<evidence type="ECO:0000256" key="2">
    <source>
        <dbReference type="ARBA" id="ARBA00022729"/>
    </source>
</evidence>
<comment type="subcellular location">
    <subcellularLocation>
        <location evidence="1">Periplasm</location>
    </subcellularLocation>
</comment>
<evidence type="ECO:0000256" key="3">
    <source>
        <dbReference type="ARBA" id="ARBA00022764"/>
    </source>
</evidence>
<dbReference type="GO" id="GO:0055085">
    <property type="term" value="P:transmembrane transport"/>
    <property type="evidence" value="ECO:0007669"/>
    <property type="project" value="InterPro"/>
</dbReference>
<keyword evidence="3" id="KW-0574">Periplasm</keyword>
<dbReference type="EMBL" id="FXYH01000002">
    <property type="protein sequence ID" value="SMX35506.1"/>
    <property type="molecule type" value="Genomic_DNA"/>
</dbReference>
<feature type="signal peptide" evidence="4">
    <location>
        <begin position="1"/>
        <end position="24"/>
    </location>
</feature>
<dbReference type="RefSeq" id="WP_097803048.1">
    <property type="nucleotide sequence ID" value="NZ_FXYH01000002.1"/>
</dbReference>
<keyword evidence="6" id="KW-1185">Reference proteome</keyword>
<name>A0A238K0L6_9RHOB</name>
<reference evidence="5 6" key="1">
    <citation type="submission" date="2017-05" db="EMBL/GenBank/DDBJ databases">
        <authorList>
            <person name="Song R."/>
            <person name="Chenine A.L."/>
            <person name="Ruprecht R.M."/>
        </authorList>
    </citation>
    <scope>NUCLEOTIDE SEQUENCE [LARGE SCALE GENOMIC DNA]</scope>
    <source>
        <strain evidence="5 6">CECT 8663</strain>
    </source>
</reference>
<dbReference type="Gene3D" id="3.40.190.170">
    <property type="entry name" value="Bacterial extracellular solute-binding protein, family 7"/>
    <property type="match status" value="1"/>
</dbReference>
<proteinExistence type="predicted"/>
<evidence type="ECO:0000256" key="1">
    <source>
        <dbReference type="ARBA" id="ARBA00004418"/>
    </source>
</evidence>
<protein>
    <submittedName>
        <fullName evidence="5">Monocarboxylate 2-oxoacid-binding periplasmic protein</fullName>
    </submittedName>
</protein>
<dbReference type="OrthoDB" id="7818209at2"/>
<dbReference type="Pfam" id="PF03480">
    <property type="entry name" value="DctP"/>
    <property type="match status" value="1"/>
</dbReference>
<gene>
    <name evidence="5" type="ORF">PEV8663_00491</name>
</gene>
<dbReference type="PANTHER" id="PTHR33376">
    <property type="match status" value="1"/>
</dbReference>
<dbReference type="GO" id="GO:0042597">
    <property type="term" value="C:periplasmic space"/>
    <property type="evidence" value="ECO:0007669"/>
    <property type="project" value="UniProtKB-SubCell"/>
</dbReference>
<dbReference type="InterPro" id="IPR038404">
    <property type="entry name" value="TRAP_DctP_sf"/>
</dbReference>
<organism evidence="5 6">
    <name type="scientific">Pelagimonas varians</name>
    <dbReference type="NCBI Taxonomy" id="696760"/>
    <lineage>
        <taxon>Bacteria</taxon>
        <taxon>Pseudomonadati</taxon>
        <taxon>Pseudomonadota</taxon>
        <taxon>Alphaproteobacteria</taxon>
        <taxon>Rhodobacterales</taxon>
        <taxon>Roseobacteraceae</taxon>
        <taxon>Pelagimonas</taxon>
    </lineage>
</organism>
<accession>A0A238K0L6</accession>